<evidence type="ECO:0000256" key="3">
    <source>
        <dbReference type="SAM" id="SignalP"/>
    </source>
</evidence>
<organism evidence="5 6">
    <name type="scientific">Chrysodeixis includens</name>
    <name type="common">Soybean looper</name>
    <name type="synonym">Pseudoplusia includens</name>
    <dbReference type="NCBI Taxonomy" id="689277"/>
    <lineage>
        <taxon>Eukaryota</taxon>
        <taxon>Metazoa</taxon>
        <taxon>Ecdysozoa</taxon>
        <taxon>Arthropoda</taxon>
        <taxon>Hexapoda</taxon>
        <taxon>Insecta</taxon>
        <taxon>Pterygota</taxon>
        <taxon>Neoptera</taxon>
        <taxon>Endopterygota</taxon>
        <taxon>Lepidoptera</taxon>
        <taxon>Glossata</taxon>
        <taxon>Ditrysia</taxon>
        <taxon>Noctuoidea</taxon>
        <taxon>Noctuidae</taxon>
        <taxon>Plusiinae</taxon>
        <taxon>Chrysodeixis</taxon>
    </lineage>
</organism>
<evidence type="ECO:0000256" key="1">
    <source>
        <dbReference type="SAM" id="MobiDB-lite"/>
    </source>
</evidence>
<feature type="region of interest" description="Disordered" evidence="1">
    <location>
        <begin position="670"/>
        <end position="692"/>
    </location>
</feature>
<feature type="transmembrane region" description="Helical" evidence="2">
    <location>
        <begin position="276"/>
        <end position="299"/>
    </location>
</feature>
<feature type="transmembrane region" description="Helical" evidence="2">
    <location>
        <begin position="643"/>
        <end position="663"/>
    </location>
</feature>
<dbReference type="SMART" id="SM00703">
    <property type="entry name" value="NRF"/>
    <property type="match status" value="1"/>
</dbReference>
<feature type="signal peptide" evidence="3">
    <location>
        <begin position="1"/>
        <end position="23"/>
    </location>
</feature>
<dbReference type="PANTHER" id="PTHR11161">
    <property type="entry name" value="O-ACYLTRANSFERASE"/>
    <property type="match status" value="1"/>
</dbReference>
<feature type="transmembrane region" description="Helical" evidence="2">
    <location>
        <begin position="319"/>
        <end position="345"/>
    </location>
</feature>
<dbReference type="OrthoDB" id="118951at2759"/>
<feature type="transmembrane region" description="Helical" evidence="2">
    <location>
        <begin position="456"/>
        <end position="476"/>
    </location>
</feature>
<feature type="transmembrane region" description="Helical" evidence="2">
    <location>
        <begin position="565"/>
        <end position="584"/>
    </location>
</feature>
<feature type="transmembrane region" description="Helical" evidence="2">
    <location>
        <begin position="496"/>
        <end position="516"/>
    </location>
</feature>
<gene>
    <name evidence="5" type="ORF">CINC_LOCUS1680</name>
</gene>
<feature type="transmembrane region" description="Helical" evidence="2">
    <location>
        <begin position="218"/>
        <end position="240"/>
    </location>
</feature>
<sequence>MMVTKKLLVLVLVSVITFNLVSGNVWLDVPNEAFDSALYDEVLDEELCEEQLAFISSDILLAAFFADAGFRIPKGVLEGNFVDLGNYHQCLGLNQQLPTSELQGKYCMIEVPLNQDFDIPFNYGYNTSFDVRTLPLAEWEENVKKYNSMKTAMLDMSGYHRSSADSPLANIALRLAVCIPQSCTTKQALSSLSTTSGLKYTDEFCRLPNDKPWVPADIVAIVIFSIIGLLTILSTTYDVWQQIILKRDPKSVSVLSTAFSVYTNGRRVMNFTSSGGNIGCLDGIRALAMAWVVLIHTLTTENTFSNPMEIVEWVQTWKSLWMTGAHITVDTFFTLSGFLVVYTTLGKFTGKQLIKNVHLFWLNRLLRMFPLLAAVSLWEASFLNRFGDGPQWHVVAGHVEGCRTNWWSTITHTQNYMNPWFLCIGPTWYLAVDVQLHILSPILLFWVLLGSRKIALTALFGGLAAILTAATTYNFIKDFQPFLMGIDPMYYFTTYYVNTLTRASPFFVGMIFGYFAKTFRIKLQKWQVVCFWVLALSLSTFILYADHATRFDADQTIANLYNSFIRPLWALFIGSLVYMCNHGYGGPINWFLCLSVWKIHSRLSFAIYLIHSGMMFAINHWSITTVYFTVSAMTYKFLSHYTFAFIVSFFAVLIIDAPFTTLFKLMLGGGAKKPQPQKKEMDVESPQKEVLE</sequence>
<feature type="transmembrane region" description="Helical" evidence="2">
    <location>
        <begin position="365"/>
        <end position="383"/>
    </location>
</feature>
<evidence type="ECO:0000313" key="6">
    <source>
        <dbReference type="Proteomes" id="UP001154114"/>
    </source>
</evidence>
<protein>
    <recommendedName>
        <fullName evidence="4">Nose resistant-to-fluoxetine protein N-terminal domain-containing protein</fullName>
    </recommendedName>
</protein>
<dbReference type="AlphaFoldDB" id="A0A9P0FTL0"/>
<feature type="domain" description="Nose resistant-to-fluoxetine protein N-terminal" evidence="4">
    <location>
        <begin position="45"/>
        <end position="207"/>
    </location>
</feature>
<feature type="chain" id="PRO_5040478567" description="Nose resistant-to-fluoxetine protein N-terminal domain-containing protein" evidence="3">
    <location>
        <begin position="24"/>
        <end position="692"/>
    </location>
</feature>
<dbReference type="GO" id="GO:0016747">
    <property type="term" value="F:acyltransferase activity, transferring groups other than amino-acyl groups"/>
    <property type="evidence" value="ECO:0007669"/>
    <property type="project" value="InterPro"/>
</dbReference>
<evidence type="ECO:0000259" key="4">
    <source>
        <dbReference type="SMART" id="SM00703"/>
    </source>
</evidence>
<evidence type="ECO:0000256" key="2">
    <source>
        <dbReference type="SAM" id="Phobius"/>
    </source>
</evidence>
<dbReference type="Pfam" id="PF01757">
    <property type="entry name" value="Acyl_transf_3"/>
    <property type="match status" value="1"/>
</dbReference>
<keyword evidence="2" id="KW-1133">Transmembrane helix</keyword>
<proteinExistence type="predicted"/>
<feature type="transmembrane region" description="Helical" evidence="2">
    <location>
        <begin position="605"/>
        <end position="623"/>
    </location>
</feature>
<accession>A0A9P0FTL0</accession>
<reference evidence="5" key="1">
    <citation type="submission" date="2021-12" db="EMBL/GenBank/DDBJ databases">
        <authorList>
            <person name="King R."/>
        </authorList>
    </citation>
    <scope>NUCLEOTIDE SEQUENCE</scope>
</reference>
<dbReference type="Proteomes" id="UP001154114">
    <property type="component" value="Chromosome 11"/>
</dbReference>
<dbReference type="InterPro" id="IPR006621">
    <property type="entry name" value="Nose-resist-to-fluoxetine_N"/>
</dbReference>
<keyword evidence="3" id="KW-0732">Signal</keyword>
<keyword evidence="2" id="KW-0812">Transmembrane</keyword>
<name>A0A9P0FTL0_CHRIL</name>
<dbReference type="InterPro" id="IPR002656">
    <property type="entry name" value="Acyl_transf_3_dom"/>
</dbReference>
<feature type="compositionally biased region" description="Basic and acidic residues" evidence="1">
    <location>
        <begin position="677"/>
        <end position="692"/>
    </location>
</feature>
<dbReference type="Pfam" id="PF20146">
    <property type="entry name" value="NRF"/>
    <property type="match status" value="1"/>
</dbReference>
<evidence type="ECO:0000313" key="5">
    <source>
        <dbReference type="EMBL" id="CAH0581535.1"/>
    </source>
</evidence>
<dbReference type="PANTHER" id="PTHR11161:SF0">
    <property type="entry name" value="O-ACYLTRANSFERASE LIKE PROTEIN"/>
    <property type="match status" value="1"/>
</dbReference>
<keyword evidence="2" id="KW-0472">Membrane</keyword>
<keyword evidence="6" id="KW-1185">Reference proteome</keyword>
<feature type="transmembrane region" description="Helical" evidence="2">
    <location>
        <begin position="528"/>
        <end position="545"/>
    </location>
</feature>
<dbReference type="EMBL" id="LR824014">
    <property type="protein sequence ID" value="CAH0581535.1"/>
    <property type="molecule type" value="Genomic_DNA"/>
</dbReference>
<feature type="transmembrane region" description="Helical" evidence="2">
    <location>
        <begin position="428"/>
        <end position="449"/>
    </location>
</feature>
<dbReference type="InterPro" id="IPR052728">
    <property type="entry name" value="O2_lipid_transport_reg"/>
</dbReference>